<gene>
    <name evidence="2" type="ORF">DKT69_11200</name>
</gene>
<reference evidence="2 3" key="1">
    <citation type="submission" date="2018-05" db="EMBL/GenBank/DDBJ databases">
        <title>Micromonosporas from Atacama Desert.</title>
        <authorList>
            <person name="Carro L."/>
            <person name="Golinska P."/>
            <person name="Klenk H.-P."/>
            <person name="Goodfellow M."/>
        </authorList>
    </citation>
    <scope>NUCLEOTIDE SEQUENCE [LARGE SCALE GENOMIC DNA]</scope>
    <source>
        <strain evidence="2 3">4G51</strain>
    </source>
</reference>
<proteinExistence type="predicted"/>
<feature type="compositionally biased region" description="Low complexity" evidence="1">
    <location>
        <begin position="182"/>
        <end position="203"/>
    </location>
</feature>
<protein>
    <submittedName>
        <fullName evidence="2">Uncharacterized protein</fullName>
    </submittedName>
</protein>
<sequence length="239" mass="23786">MRVPPVDLTAAMVPVRRTVGGPAGTGLTRVVEAVAPVTRPVVDAAAPVVRGITGTGLLEPVDAVVGPVADPILETLHPVLAPVLEVTRPILGQPADPAVPPGDPVEPQPGSGGPVPVATTPGATEHPVRVPAVTANRQEATQPPPYWNVAVQRCSGGEPAPAAAADVSSRPGRVGGTGTGGLTPISSGSVTSSAASGAGTAAADISPRPWMPELESQRCASSPCDTFAQRSPQPGTRPA</sequence>
<dbReference type="AlphaFoldDB" id="A0A317DM58"/>
<dbReference type="Proteomes" id="UP000246050">
    <property type="component" value="Unassembled WGS sequence"/>
</dbReference>
<evidence type="ECO:0000256" key="1">
    <source>
        <dbReference type="SAM" id="MobiDB-lite"/>
    </source>
</evidence>
<dbReference type="EMBL" id="QGKS01000186">
    <property type="protein sequence ID" value="PWR15414.1"/>
    <property type="molecule type" value="Genomic_DNA"/>
</dbReference>
<evidence type="ECO:0000313" key="3">
    <source>
        <dbReference type="Proteomes" id="UP000246050"/>
    </source>
</evidence>
<name>A0A317DM58_9ACTN</name>
<feature type="compositionally biased region" description="Polar residues" evidence="1">
    <location>
        <begin position="218"/>
        <end position="239"/>
    </location>
</feature>
<feature type="compositionally biased region" description="Pro residues" evidence="1">
    <location>
        <begin position="97"/>
        <end position="107"/>
    </location>
</feature>
<feature type="region of interest" description="Disordered" evidence="1">
    <location>
        <begin position="92"/>
        <end position="239"/>
    </location>
</feature>
<organism evidence="2 3">
    <name type="scientific">Micromonospora sicca</name>
    <dbReference type="NCBI Taxonomy" id="2202420"/>
    <lineage>
        <taxon>Bacteria</taxon>
        <taxon>Bacillati</taxon>
        <taxon>Actinomycetota</taxon>
        <taxon>Actinomycetes</taxon>
        <taxon>Micromonosporales</taxon>
        <taxon>Micromonosporaceae</taxon>
        <taxon>Micromonospora</taxon>
    </lineage>
</organism>
<accession>A0A317DM58</accession>
<evidence type="ECO:0000313" key="2">
    <source>
        <dbReference type="EMBL" id="PWR15414.1"/>
    </source>
</evidence>
<comment type="caution">
    <text evidence="2">The sequence shown here is derived from an EMBL/GenBank/DDBJ whole genome shotgun (WGS) entry which is preliminary data.</text>
</comment>